<evidence type="ECO:0000313" key="3">
    <source>
        <dbReference type="Proteomes" id="UP000789375"/>
    </source>
</evidence>
<feature type="region of interest" description="Disordered" evidence="1">
    <location>
        <begin position="165"/>
        <end position="216"/>
    </location>
</feature>
<accession>A0A9N9I054</accession>
<protein>
    <submittedName>
        <fullName evidence="2">5014_t:CDS:1</fullName>
    </submittedName>
</protein>
<gene>
    <name evidence="2" type="ORF">FMOSSE_LOCUS14554</name>
</gene>
<sequence>MLPEVTVISKEMVLGNGQNNNTMDSNTNTMNSNTSEASFGNIQESFAESVVPCELKPSGPGNKQNTPPKKIPYNQKVEQDLICELLEFIRCHDFTSLPNSISSKHIPDVPVVTDLTSGSVSHLAHLFDKAEKTGQKEKLRWYYYSEEYEKKSESKKLDTKVPPIPLARVSNNSLGDSSKIDPANSPKAEVSTSSTTSSSQINKSNQSRLPISILPDDPEEKRKHIIGLVLERFPSLYLSDSSEYGERFNLNSSTLCPLCNGDHKEESLWNDIR</sequence>
<proteinExistence type="predicted"/>
<dbReference type="EMBL" id="CAJVPP010011515">
    <property type="protein sequence ID" value="CAG8714594.1"/>
    <property type="molecule type" value="Genomic_DNA"/>
</dbReference>
<feature type="non-terminal residue" evidence="2">
    <location>
        <position position="273"/>
    </location>
</feature>
<dbReference type="AlphaFoldDB" id="A0A9N9I054"/>
<name>A0A9N9I054_FUNMO</name>
<keyword evidence="3" id="KW-1185">Reference proteome</keyword>
<dbReference type="Proteomes" id="UP000789375">
    <property type="component" value="Unassembled WGS sequence"/>
</dbReference>
<reference evidence="2" key="1">
    <citation type="submission" date="2021-06" db="EMBL/GenBank/DDBJ databases">
        <authorList>
            <person name="Kallberg Y."/>
            <person name="Tangrot J."/>
            <person name="Rosling A."/>
        </authorList>
    </citation>
    <scope>NUCLEOTIDE SEQUENCE</scope>
    <source>
        <strain evidence="2">87-6 pot B 2015</strain>
    </source>
</reference>
<evidence type="ECO:0000313" key="2">
    <source>
        <dbReference type="EMBL" id="CAG8714594.1"/>
    </source>
</evidence>
<organism evidence="2 3">
    <name type="scientific">Funneliformis mosseae</name>
    <name type="common">Endomycorrhizal fungus</name>
    <name type="synonym">Glomus mosseae</name>
    <dbReference type="NCBI Taxonomy" id="27381"/>
    <lineage>
        <taxon>Eukaryota</taxon>
        <taxon>Fungi</taxon>
        <taxon>Fungi incertae sedis</taxon>
        <taxon>Mucoromycota</taxon>
        <taxon>Glomeromycotina</taxon>
        <taxon>Glomeromycetes</taxon>
        <taxon>Glomerales</taxon>
        <taxon>Glomeraceae</taxon>
        <taxon>Funneliformis</taxon>
    </lineage>
</organism>
<evidence type="ECO:0000256" key="1">
    <source>
        <dbReference type="SAM" id="MobiDB-lite"/>
    </source>
</evidence>
<comment type="caution">
    <text evidence="2">The sequence shown here is derived from an EMBL/GenBank/DDBJ whole genome shotgun (WGS) entry which is preliminary data.</text>
</comment>
<feature type="compositionally biased region" description="Polar residues" evidence="1">
    <location>
        <begin position="200"/>
        <end position="209"/>
    </location>
</feature>